<comment type="caution">
    <text evidence="1">The sequence shown here is derived from an EMBL/GenBank/DDBJ whole genome shotgun (WGS) entry which is preliminary data.</text>
</comment>
<name>A0ACB8QSF9_9AGAM</name>
<evidence type="ECO:0000313" key="2">
    <source>
        <dbReference type="Proteomes" id="UP000814128"/>
    </source>
</evidence>
<sequence>MPNSITDGTYTLTHVSSGNIAVLDSNQDRTPVSLGNKSGQDFEKWVVTDQGNGRYTFQNHGQKKFAYVGDNKPAGAAIVGLATSQQFAIEETSESFKFRIATTDTGHLWGAQTNQPGAPVDLRSGPTDRRNWWTFNKV</sequence>
<accession>A0ACB8QSF9</accession>
<reference evidence="1" key="1">
    <citation type="submission" date="2021-02" db="EMBL/GenBank/DDBJ databases">
        <authorList>
            <consortium name="DOE Joint Genome Institute"/>
            <person name="Ahrendt S."/>
            <person name="Looney B.P."/>
            <person name="Miyauchi S."/>
            <person name="Morin E."/>
            <person name="Drula E."/>
            <person name="Courty P.E."/>
            <person name="Chicoki N."/>
            <person name="Fauchery L."/>
            <person name="Kohler A."/>
            <person name="Kuo A."/>
            <person name="Labutti K."/>
            <person name="Pangilinan J."/>
            <person name="Lipzen A."/>
            <person name="Riley R."/>
            <person name="Andreopoulos W."/>
            <person name="He G."/>
            <person name="Johnson J."/>
            <person name="Barry K.W."/>
            <person name="Grigoriev I.V."/>
            <person name="Nagy L."/>
            <person name="Hibbett D."/>
            <person name="Henrissat B."/>
            <person name="Matheny P.B."/>
            <person name="Labbe J."/>
            <person name="Martin F."/>
        </authorList>
    </citation>
    <scope>NUCLEOTIDE SEQUENCE</scope>
    <source>
        <strain evidence="1">EC-137</strain>
    </source>
</reference>
<protein>
    <submittedName>
        <fullName evidence="1">Uncharacterized protein</fullName>
    </submittedName>
</protein>
<proteinExistence type="predicted"/>
<keyword evidence="2" id="KW-1185">Reference proteome</keyword>
<dbReference type="Proteomes" id="UP000814128">
    <property type="component" value="Unassembled WGS sequence"/>
</dbReference>
<gene>
    <name evidence="1" type="ORF">K488DRAFT_69083</name>
</gene>
<organism evidence="1 2">
    <name type="scientific">Vararia minispora EC-137</name>
    <dbReference type="NCBI Taxonomy" id="1314806"/>
    <lineage>
        <taxon>Eukaryota</taxon>
        <taxon>Fungi</taxon>
        <taxon>Dikarya</taxon>
        <taxon>Basidiomycota</taxon>
        <taxon>Agaricomycotina</taxon>
        <taxon>Agaricomycetes</taxon>
        <taxon>Russulales</taxon>
        <taxon>Lachnocladiaceae</taxon>
        <taxon>Vararia</taxon>
    </lineage>
</organism>
<evidence type="ECO:0000313" key="1">
    <source>
        <dbReference type="EMBL" id="KAI0034507.1"/>
    </source>
</evidence>
<dbReference type="EMBL" id="MU273499">
    <property type="protein sequence ID" value="KAI0034507.1"/>
    <property type="molecule type" value="Genomic_DNA"/>
</dbReference>
<reference evidence="1" key="2">
    <citation type="journal article" date="2022" name="New Phytol.">
        <title>Evolutionary transition to the ectomycorrhizal habit in the genomes of a hyperdiverse lineage of mushroom-forming fungi.</title>
        <authorList>
            <person name="Looney B."/>
            <person name="Miyauchi S."/>
            <person name="Morin E."/>
            <person name="Drula E."/>
            <person name="Courty P.E."/>
            <person name="Kohler A."/>
            <person name="Kuo A."/>
            <person name="LaButti K."/>
            <person name="Pangilinan J."/>
            <person name="Lipzen A."/>
            <person name="Riley R."/>
            <person name="Andreopoulos W."/>
            <person name="He G."/>
            <person name="Johnson J."/>
            <person name="Nolan M."/>
            <person name="Tritt A."/>
            <person name="Barry K.W."/>
            <person name="Grigoriev I.V."/>
            <person name="Nagy L.G."/>
            <person name="Hibbett D."/>
            <person name="Henrissat B."/>
            <person name="Matheny P.B."/>
            <person name="Labbe J."/>
            <person name="Martin F.M."/>
        </authorList>
    </citation>
    <scope>NUCLEOTIDE SEQUENCE</scope>
    <source>
        <strain evidence="1">EC-137</strain>
    </source>
</reference>